<dbReference type="GO" id="GO:0003676">
    <property type="term" value="F:nucleic acid binding"/>
    <property type="evidence" value="ECO:0007669"/>
    <property type="project" value="InterPro"/>
</dbReference>
<accession>A0A1Q5TLJ0</accession>
<dbReference type="InterPro" id="IPR036397">
    <property type="entry name" value="RNaseH_sf"/>
</dbReference>
<gene>
    <name evidence="2" type="ORF">Xedl_03073</name>
</gene>
<dbReference type="InterPro" id="IPR012337">
    <property type="entry name" value="RNaseH-like_sf"/>
</dbReference>
<proteinExistence type="predicted"/>
<dbReference type="InterPro" id="IPR047655">
    <property type="entry name" value="Transpos_IS630-like"/>
</dbReference>
<protein>
    <submittedName>
        <fullName evidence="2">Transposase</fullName>
    </submittedName>
</protein>
<name>A0A1Q5TLJ0_9GAMM</name>
<sequence>MTKHPVFYEDEVDIHFNPKIGSDWYLKGQQKRIITPGKNQKYYFAGCFDSQTHEIFYTGSGRKNSYLFINMLEELKRCHRHAKTLTLILDNYSIHKSRLVKEWLKQNLTVRLLFLPVYSPWLNKIERLWQSLHETVTRNHCCQYMWMLIKRVKFFLNAASANQWKGIGNMKLS</sequence>
<dbReference type="Proteomes" id="UP000186268">
    <property type="component" value="Unassembled WGS sequence"/>
</dbReference>
<dbReference type="InterPro" id="IPR038717">
    <property type="entry name" value="Tc1-like_DDE_dom"/>
</dbReference>
<dbReference type="AlphaFoldDB" id="A0A1Q5TLJ0"/>
<evidence type="ECO:0000313" key="2">
    <source>
        <dbReference type="EMBL" id="OKP01096.1"/>
    </source>
</evidence>
<evidence type="ECO:0000313" key="3">
    <source>
        <dbReference type="Proteomes" id="UP000186268"/>
    </source>
</evidence>
<dbReference type="STRING" id="1873482.Xedl_03073"/>
<keyword evidence="3" id="KW-1185">Reference proteome</keyword>
<dbReference type="Pfam" id="PF13358">
    <property type="entry name" value="DDE_3"/>
    <property type="match status" value="1"/>
</dbReference>
<dbReference type="EMBL" id="MKGQ01000028">
    <property type="protein sequence ID" value="OKP01096.1"/>
    <property type="molecule type" value="Genomic_DNA"/>
</dbReference>
<dbReference type="SUPFAM" id="SSF53098">
    <property type="entry name" value="Ribonuclease H-like"/>
    <property type="match status" value="1"/>
</dbReference>
<dbReference type="NCBIfam" id="NF033545">
    <property type="entry name" value="transpos_IS630"/>
    <property type="match status" value="1"/>
</dbReference>
<comment type="caution">
    <text evidence="2">The sequence shown here is derived from an EMBL/GenBank/DDBJ whole genome shotgun (WGS) entry which is preliminary data.</text>
</comment>
<organism evidence="2 3">
    <name type="scientific">Xenorhabdus eapokensis</name>
    <dbReference type="NCBI Taxonomy" id="1873482"/>
    <lineage>
        <taxon>Bacteria</taxon>
        <taxon>Pseudomonadati</taxon>
        <taxon>Pseudomonadota</taxon>
        <taxon>Gammaproteobacteria</taxon>
        <taxon>Enterobacterales</taxon>
        <taxon>Morganellaceae</taxon>
        <taxon>Xenorhabdus</taxon>
    </lineage>
</organism>
<evidence type="ECO:0000259" key="1">
    <source>
        <dbReference type="Pfam" id="PF13358"/>
    </source>
</evidence>
<reference evidence="2 3" key="1">
    <citation type="submission" date="2016-09" db="EMBL/GenBank/DDBJ databases">
        <title>Xenorhabdus thuongxuanensis sp. nov. and Xenorhabdus eapokensis sp. nov., isolated from Steinernema species.</title>
        <authorList>
            <person name="Kaempfer P."/>
            <person name="Tobias N.J."/>
            <person name="Phan Ke L."/>
            <person name="Bode H.B."/>
            <person name="Glaeser S.P."/>
        </authorList>
    </citation>
    <scope>NUCLEOTIDE SEQUENCE [LARGE SCALE GENOMIC DNA]</scope>
    <source>
        <strain evidence="2 3">DL20</strain>
    </source>
</reference>
<dbReference type="Gene3D" id="3.30.420.10">
    <property type="entry name" value="Ribonuclease H-like superfamily/Ribonuclease H"/>
    <property type="match status" value="1"/>
</dbReference>
<feature type="domain" description="Tc1-like transposase DDE" evidence="1">
    <location>
        <begin position="6"/>
        <end position="139"/>
    </location>
</feature>